<dbReference type="InterPro" id="IPR011625">
    <property type="entry name" value="A2M_N_BRD"/>
</dbReference>
<dbReference type="Pfam" id="PF11974">
    <property type="entry name" value="bMG3"/>
    <property type="match status" value="1"/>
</dbReference>
<proteinExistence type="inferred from homology"/>
<reference evidence="6" key="1">
    <citation type="submission" date="2016-10" db="EMBL/GenBank/DDBJ databases">
        <authorList>
            <person name="Varghese N."/>
            <person name="Submissions S."/>
        </authorList>
    </citation>
    <scope>NUCLEOTIDE SEQUENCE [LARGE SCALE GENOMIC DNA]</scope>
    <source>
        <strain evidence="6">DSM 26542</strain>
    </source>
</reference>
<dbReference type="SMART" id="SM01360">
    <property type="entry name" value="A2M"/>
    <property type="match status" value="1"/>
</dbReference>
<dbReference type="RefSeq" id="WP_090678592.1">
    <property type="nucleotide sequence ID" value="NZ_FORU01000005.1"/>
</dbReference>
<dbReference type="InterPro" id="IPR008930">
    <property type="entry name" value="Terpenoid_cyclase/PrenylTrfase"/>
</dbReference>
<dbReference type="Pfam" id="PF17973">
    <property type="entry name" value="bMG10"/>
    <property type="match status" value="1"/>
</dbReference>
<dbReference type="Pfam" id="PF00207">
    <property type="entry name" value="A2M"/>
    <property type="match status" value="1"/>
</dbReference>
<dbReference type="SMART" id="SM01419">
    <property type="entry name" value="Thiol-ester_cl"/>
    <property type="match status" value="1"/>
</dbReference>
<dbReference type="InterPro" id="IPR041462">
    <property type="entry name" value="Bact_A2M_MG6"/>
</dbReference>
<accession>A0A1I3Q9Z1</accession>
<feature type="domain" description="Alpha-2-macroglobulin bait region" evidence="3">
    <location>
        <begin position="972"/>
        <end position="1114"/>
    </location>
</feature>
<evidence type="ECO:0000313" key="5">
    <source>
        <dbReference type="EMBL" id="SFJ30141.1"/>
    </source>
</evidence>
<feature type="domain" description="Alpha-2-macroglobulin" evidence="4">
    <location>
        <begin position="1177"/>
        <end position="1268"/>
    </location>
</feature>
<comment type="similarity">
    <text evidence="1">Belongs to the protease inhibitor I39 (alpha-2-macroglobulin) family. Bacterial alpha-2-macroglobulin subfamily.</text>
</comment>
<dbReference type="PROSITE" id="PS51257">
    <property type="entry name" value="PROKAR_LIPOPROTEIN"/>
    <property type="match status" value="1"/>
</dbReference>
<dbReference type="OrthoDB" id="9767116at2"/>
<dbReference type="Proteomes" id="UP000243887">
    <property type="component" value="Unassembled WGS sequence"/>
</dbReference>
<keyword evidence="6" id="KW-1185">Reference proteome</keyword>
<keyword evidence="2" id="KW-0732">Signal</keyword>
<dbReference type="Pfam" id="PF17972">
    <property type="entry name" value="bMG5"/>
    <property type="match status" value="1"/>
</dbReference>
<gene>
    <name evidence="5" type="ORF">SAMN04487893_105108</name>
</gene>
<dbReference type="PANTHER" id="PTHR40094">
    <property type="entry name" value="ALPHA-2-MACROGLOBULIN HOMOLOG"/>
    <property type="match status" value="1"/>
</dbReference>
<dbReference type="InterPro" id="IPR047565">
    <property type="entry name" value="Alpha-macroglob_thiol-ester_cl"/>
</dbReference>
<name>A0A1I3Q9Z1_9FLAO</name>
<dbReference type="Pfam" id="PF07678">
    <property type="entry name" value="TED_complement"/>
    <property type="match status" value="1"/>
</dbReference>
<protein>
    <recommendedName>
        <fullName evidence="7">Alpha-2-macroglobulin family N-terminal region</fullName>
    </recommendedName>
</protein>
<dbReference type="SUPFAM" id="SSF48239">
    <property type="entry name" value="Terpenoid cyclases/Protein prenyltransferases"/>
    <property type="match status" value="1"/>
</dbReference>
<dbReference type="Gene3D" id="2.60.40.1930">
    <property type="match status" value="1"/>
</dbReference>
<organism evidence="5 6">
    <name type="scientific">Myroides guanonis</name>
    <dbReference type="NCBI Taxonomy" id="1150112"/>
    <lineage>
        <taxon>Bacteria</taxon>
        <taxon>Pseudomonadati</taxon>
        <taxon>Bacteroidota</taxon>
        <taxon>Flavobacteriia</taxon>
        <taxon>Flavobacteriales</taxon>
        <taxon>Flavobacteriaceae</taxon>
        <taxon>Myroides</taxon>
    </lineage>
</organism>
<dbReference type="InterPro" id="IPR041203">
    <property type="entry name" value="Bact_A2M_MG5"/>
</dbReference>
<dbReference type="GO" id="GO:0004866">
    <property type="term" value="F:endopeptidase inhibitor activity"/>
    <property type="evidence" value="ECO:0007669"/>
    <property type="project" value="InterPro"/>
</dbReference>
<evidence type="ECO:0008006" key="7">
    <source>
        <dbReference type="Google" id="ProtNLM"/>
    </source>
</evidence>
<dbReference type="InterPro" id="IPR002890">
    <property type="entry name" value="MG2"/>
</dbReference>
<dbReference type="InterPro" id="IPR041246">
    <property type="entry name" value="Bact_MG10"/>
</dbReference>
<dbReference type="Pfam" id="PF01835">
    <property type="entry name" value="MG2"/>
    <property type="match status" value="1"/>
</dbReference>
<dbReference type="InterPro" id="IPR011626">
    <property type="entry name" value="Alpha-macroglobulin_TED"/>
</dbReference>
<evidence type="ECO:0000259" key="3">
    <source>
        <dbReference type="SMART" id="SM01359"/>
    </source>
</evidence>
<evidence type="ECO:0000256" key="2">
    <source>
        <dbReference type="ARBA" id="ARBA00022729"/>
    </source>
</evidence>
<dbReference type="Pfam" id="PF17962">
    <property type="entry name" value="bMG6"/>
    <property type="match status" value="1"/>
</dbReference>
<dbReference type="PANTHER" id="PTHR40094:SF1">
    <property type="entry name" value="UBIQUITIN DOMAIN-CONTAINING PROTEIN"/>
    <property type="match status" value="1"/>
</dbReference>
<dbReference type="InterPro" id="IPR001599">
    <property type="entry name" value="Macroglobln_a2"/>
</dbReference>
<dbReference type="Pfam" id="PF07703">
    <property type="entry name" value="A2M_BRD"/>
    <property type="match status" value="1"/>
</dbReference>
<dbReference type="InterPro" id="IPR021868">
    <property type="entry name" value="Alpha_2_Macroglob_MG3"/>
</dbReference>
<dbReference type="EMBL" id="FORU01000005">
    <property type="protein sequence ID" value="SFJ30141.1"/>
    <property type="molecule type" value="Genomic_DNA"/>
</dbReference>
<dbReference type="InterPro" id="IPR051802">
    <property type="entry name" value="YfhM-like"/>
</dbReference>
<dbReference type="GO" id="GO:0005615">
    <property type="term" value="C:extracellular space"/>
    <property type="evidence" value="ECO:0007669"/>
    <property type="project" value="InterPro"/>
</dbReference>
<dbReference type="SMART" id="SM01359">
    <property type="entry name" value="A2M_N_2"/>
    <property type="match status" value="1"/>
</dbReference>
<sequence length="1829" mass="205190">MKRFHLLLLTVLTLLVQSCGNQKNAELSDPTLFKDFITSYTSGMISSKGTFQVGLKTTPEGWTPNQELDDKFFSIEPNVKGKVIYLPNNTLSFVPNEALKHGEKYRITLHLSKFTEVPNELKNFHFLVLTSPLNVQVDLLDFQSLDEDSYLVNGRLTASDWMSKKQVEELLQAKTGSQKLKVDVSGSADVDATVFDFSISNIKRQADVEKLLVFWDQSIDNQTLKGQVEEDIPARNVFKAFKTILDNNLDNQQSFSINFSETLKKNQDFDGLITLNHQDRIVFSTHGNLLKVSSDTPFNQNLTLTIHPGIESSNGVKTTTTETFEMNFELPKPEVRLIKSGTILPSSQNLKINFQAINLKKVDVKVYQIFENNVLQFLQDNALDSKYDLRKVASPIAKKTLELTTSSQTSRQWGSYALDLSSLIEPNPGAIYRVEFSFKRSYSNYPCQGEETVVEEETSEDDTEENFGDEYDYYDSDFYMNYRWEERDNPCHSSYYYNREVSTNILATDLAVIVKKGSNQNYTFIVSNLITTEPVANASIEIFDYQQQLLQKLETNNTGIANILLEKTAYFAVVKKNKNTTYVRLDDGTSLSVSNFDVDGASLQKGLQGFIYSERGVWRPGDAIHLGFILDDGARQLPEKHPINLRLTDPYGKVVLQQTTFKNKENHYTFELITLENAPTGNWEVQISVGGAKFYKRIKIETIKPNRLKIKNDIEGSVIQAGVQKTVHYQINWLQGTVAKNLKAEVQAKLRHQKTSFKGFEKYSFNNSLSSNYQEELNLFSGRTDESGAFSFVFPKITSASDTGMLQLLVTTKIHEQGGDVSTDVSSVTYAPFPSYVGIASPEGNKYGMLETGVKNSFKLQALSAKGQAVTANLQVDLYRIDSQWWWDSSDNGISNYSTSLHHQLYSSTTVRTNAQGQASFETLIPDEDWGRYELVVTNLDSGHIASQSFYIDWPYWSGKSKNNAGQEAVTLSIALDKKDYSVKDKAKISFPSSEGGRALISIENGSQVLETHWVETAKGETVFELDILENMAPNAYVNITLIQPHASTLNNAPIRLYGIVPLLVHNKASILEPVIKMPDALQPEQEFKVEVSEKSGQSMTYTIAIVEEGLLDLTRFATPRPWDSFYAKVALGVKTWDVYNDVIGAYSGTINQVFSIGGDEDLGAGKVKKANRFKPVVIFKGPFKLEKGKKASHTIKLPNYIGSVRTMVVASNVEQRAYGQAEKTTAVKKPLMVLGSLPRRVVTGEKITLPVTVFAMENAIKNVNIQLKTDSKFKVANSSTQSLYFEEPDEKVAYFELEVGNTTGITKVAIEVSSGREKAFYEVELDIVNPNPESFQQKKVILEPNSTTTLNWEAFGIPNSNKAVLEFSTFPGVNLNSRLNYLISYPHGCSEQITSGVFPQLYLSDFMELTATQKSSIQKNVTKGIQKLAANQLADGSFTYWTGSRYFDDWSTSYIGHFFIEAEKKGYVLPVNSKTNWISFQQKTARQWRFENRYGNDLAQSYRLYTLALAGAPDLASMNRLRETKGISNDTKLRLAAAYALAGQKEAALSLTNNTPWGGSTKFYFGSEERNMAMALETYLSLNLKTKAHQLAIDLAERLSSNQWMSTQGTAYSLNAMSKYLKQNANSEGMLLSYNYNAVSNQVNTKRAFIENNLKSVRNENSITLENKNNTRVFVNLNYSGILPVGEELISQSGLQLRTQFKTLTGMPLSVNSLPQGTEFSCEISITNTGNQSLTNIALTQIIPSGWEIVNLRYADAGSESNLVDHTDIRDDRTNFYFSLNPQQTKVLKVTLNASYLGHYYMPGAQANAMYDSNYQARTQGQWIDVVY</sequence>
<evidence type="ECO:0000259" key="4">
    <source>
        <dbReference type="SMART" id="SM01360"/>
    </source>
</evidence>
<dbReference type="CDD" id="cd02891">
    <property type="entry name" value="A2M_like"/>
    <property type="match status" value="1"/>
</dbReference>
<evidence type="ECO:0000256" key="1">
    <source>
        <dbReference type="ARBA" id="ARBA00010556"/>
    </source>
</evidence>
<dbReference type="STRING" id="1150112.SAMN04487893_105108"/>
<dbReference type="Gene3D" id="1.50.10.20">
    <property type="match status" value="1"/>
</dbReference>
<evidence type="ECO:0000313" key="6">
    <source>
        <dbReference type="Proteomes" id="UP000243887"/>
    </source>
</evidence>